<accession>A0A2N9VYI8</accession>
<feature type="domain" description="Transcription regulator MerR DNA binding" evidence="1">
    <location>
        <begin position="3"/>
        <end position="58"/>
    </location>
</feature>
<proteinExistence type="predicted"/>
<keyword evidence="3" id="KW-1185">Reference proteome</keyword>
<dbReference type="RefSeq" id="WP_100003023.1">
    <property type="nucleotide sequence ID" value="NZ_MZMT01000028.1"/>
</dbReference>
<dbReference type="Proteomes" id="UP000232163">
    <property type="component" value="Unassembled WGS sequence"/>
</dbReference>
<dbReference type="SUPFAM" id="SSF46955">
    <property type="entry name" value="Putative DNA-binding domain"/>
    <property type="match status" value="1"/>
</dbReference>
<evidence type="ECO:0000313" key="3">
    <source>
        <dbReference type="Proteomes" id="UP000232163"/>
    </source>
</evidence>
<evidence type="ECO:0000313" key="2">
    <source>
        <dbReference type="EMBL" id="PIO44556.1"/>
    </source>
</evidence>
<dbReference type="InterPro" id="IPR009061">
    <property type="entry name" value="DNA-bd_dom_put_sf"/>
</dbReference>
<dbReference type="InterPro" id="IPR015358">
    <property type="entry name" value="Tscrpt_reg_MerR_DNA-bd"/>
</dbReference>
<reference evidence="3" key="1">
    <citation type="journal article" date="2017" name="Int J Environ Stud">
        <title>Does the Miocene-Pliocene relict legume Oxytropis triphylla form nitrogen-fixing nodules with a combination of bacterial strains?</title>
        <authorList>
            <person name="Safronova V."/>
            <person name="Belimov A."/>
            <person name="Sazanova A."/>
            <person name="Kuznetsova I."/>
            <person name="Popova J."/>
            <person name="Andronov E."/>
            <person name="Verkhozina A."/>
            <person name="Tikhonovich I."/>
        </authorList>
    </citation>
    <scope>NUCLEOTIDE SEQUENCE [LARGE SCALE GENOMIC DNA]</scope>
    <source>
        <strain evidence="3">Tri-38</strain>
    </source>
</reference>
<protein>
    <recommendedName>
        <fullName evidence="1">Transcription regulator MerR DNA binding domain-containing protein</fullName>
    </recommendedName>
</protein>
<sequence>MNRARGLGFSLREVAAHLDSPQDHTRKSRLLSSMEDKIRELDSLLADLQSRRATLLSLTVELRRTEC</sequence>
<organism evidence="2 3">
    <name type="scientific">Phyllobacterium zundukense</name>
    <dbReference type="NCBI Taxonomy" id="1867719"/>
    <lineage>
        <taxon>Bacteria</taxon>
        <taxon>Pseudomonadati</taxon>
        <taxon>Pseudomonadota</taxon>
        <taxon>Alphaproteobacteria</taxon>
        <taxon>Hyphomicrobiales</taxon>
        <taxon>Phyllobacteriaceae</taxon>
        <taxon>Phyllobacterium</taxon>
    </lineage>
</organism>
<dbReference type="Gene3D" id="1.10.1660.10">
    <property type="match status" value="1"/>
</dbReference>
<comment type="caution">
    <text evidence="2">The sequence shown here is derived from an EMBL/GenBank/DDBJ whole genome shotgun (WGS) entry which is preliminary data.</text>
</comment>
<dbReference type="Pfam" id="PF09278">
    <property type="entry name" value="MerR-DNA-bind"/>
    <property type="match status" value="1"/>
</dbReference>
<dbReference type="AlphaFoldDB" id="A0A2N9VYI8"/>
<evidence type="ECO:0000259" key="1">
    <source>
        <dbReference type="Pfam" id="PF09278"/>
    </source>
</evidence>
<name>A0A2N9VYI8_9HYPH</name>
<dbReference type="EMBL" id="MZMT01000028">
    <property type="protein sequence ID" value="PIO44556.1"/>
    <property type="molecule type" value="Genomic_DNA"/>
</dbReference>
<gene>
    <name evidence="2" type="ORF">B5P45_11800</name>
</gene>